<protein>
    <submittedName>
        <fullName evidence="1">DUF1059 domain-containing protein</fullName>
    </submittedName>
</protein>
<accession>A0ABU2Y633</accession>
<dbReference type="Proteomes" id="UP001252186">
    <property type="component" value="Unassembled WGS sequence"/>
</dbReference>
<proteinExistence type="predicted"/>
<evidence type="ECO:0000313" key="2">
    <source>
        <dbReference type="Proteomes" id="UP001252186"/>
    </source>
</evidence>
<comment type="caution">
    <text evidence="1">The sequence shown here is derived from an EMBL/GenBank/DDBJ whole genome shotgun (WGS) entry which is preliminary data.</text>
</comment>
<dbReference type="InterPro" id="IPR009409">
    <property type="entry name" value="DUF1059"/>
</dbReference>
<evidence type="ECO:0000313" key="1">
    <source>
        <dbReference type="EMBL" id="MDT0552715.1"/>
    </source>
</evidence>
<organism evidence="1 2">
    <name type="scientific">Urechidicola vernalis</name>
    <dbReference type="NCBI Taxonomy" id="3075600"/>
    <lineage>
        <taxon>Bacteria</taxon>
        <taxon>Pseudomonadati</taxon>
        <taxon>Bacteroidota</taxon>
        <taxon>Flavobacteriia</taxon>
        <taxon>Flavobacteriales</taxon>
        <taxon>Flavobacteriaceae</taxon>
        <taxon>Urechidicola</taxon>
    </lineage>
</organism>
<name>A0ABU2Y633_9FLAO</name>
<dbReference type="Pfam" id="PF06348">
    <property type="entry name" value="DUF1059"/>
    <property type="match status" value="1"/>
</dbReference>
<dbReference type="RefSeq" id="WP_311592641.1">
    <property type="nucleotide sequence ID" value="NZ_JAVRHV010000002.1"/>
</dbReference>
<gene>
    <name evidence="1" type="ORF">RM519_05605</name>
</gene>
<dbReference type="EMBL" id="JAVRHV010000002">
    <property type="protein sequence ID" value="MDT0552715.1"/>
    <property type="molecule type" value="Genomic_DNA"/>
</dbReference>
<keyword evidence="2" id="KW-1185">Reference proteome</keyword>
<sequence length="75" mass="8835">MKTMTCKQLGGSCDEEFHATTFDEIEKQSKQHGMEMLLQGDQTHLDPMHKMKNLMTSPEKIREWFNSERKEFDAL</sequence>
<reference evidence="1 2" key="1">
    <citation type="submission" date="2023-09" db="EMBL/GenBank/DDBJ databases">
        <authorList>
            <person name="Rey-Velasco X."/>
        </authorList>
    </citation>
    <scope>NUCLEOTIDE SEQUENCE [LARGE SCALE GENOMIC DNA]</scope>
    <source>
        <strain evidence="1 2">P050</strain>
    </source>
</reference>